<dbReference type="InterPro" id="IPR054293">
    <property type="entry name" value="DUF7029"/>
</dbReference>
<organism evidence="4 5">
    <name type="scientific">Lasiosphaeria miniovina</name>
    <dbReference type="NCBI Taxonomy" id="1954250"/>
    <lineage>
        <taxon>Eukaryota</taxon>
        <taxon>Fungi</taxon>
        <taxon>Dikarya</taxon>
        <taxon>Ascomycota</taxon>
        <taxon>Pezizomycotina</taxon>
        <taxon>Sordariomycetes</taxon>
        <taxon>Sordariomycetidae</taxon>
        <taxon>Sordariales</taxon>
        <taxon>Lasiosphaeriaceae</taxon>
        <taxon>Lasiosphaeria</taxon>
    </lineage>
</organism>
<gene>
    <name evidence="4" type="ORF">B0T26DRAFT_674888</name>
</gene>
<evidence type="ECO:0000259" key="2">
    <source>
        <dbReference type="Pfam" id="PF22974"/>
    </source>
</evidence>
<proteinExistence type="predicted"/>
<feature type="signal peptide" evidence="1">
    <location>
        <begin position="1"/>
        <end position="21"/>
    </location>
</feature>
<protein>
    <submittedName>
        <fullName evidence="4">Uncharacterized protein</fullName>
    </submittedName>
</protein>
<dbReference type="EMBL" id="JAUIRO010000003">
    <property type="protein sequence ID" value="KAK0723305.1"/>
    <property type="molecule type" value="Genomic_DNA"/>
</dbReference>
<dbReference type="InterPro" id="IPR055647">
    <property type="entry name" value="DUF7223"/>
</dbReference>
<feature type="domain" description="DUF7223" evidence="3">
    <location>
        <begin position="206"/>
        <end position="435"/>
    </location>
</feature>
<evidence type="ECO:0000313" key="4">
    <source>
        <dbReference type="EMBL" id="KAK0723305.1"/>
    </source>
</evidence>
<dbReference type="Pfam" id="PF22974">
    <property type="entry name" value="DUF7029"/>
    <property type="match status" value="1"/>
</dbReference>
<dbReference type="Proteomes" id="UP001172101">
    <property type="component" value="Unassembled WGS sequence"/>
</dbReference>
<feature type="chain" id="PRO_5041375445" evidence="1">
    <location>
        <begin position="22"/>
        <end position="436"/>
    </location>
</feature>
<keyword evidence="1" id="KW-0732">Signal</keyword>
<dbReference type="GeneID" id="85323028"/>
<evidence type="ECO:0000313" key="5">
    <source>
        <dbReference type="Proteomes" id="UP001172101"/>
    </source>
</evidence>
<keyword evidence="5" id="KW-1185">Reference proteome</keyword>
<dbReference type="Pfam" id="PF23865">
    <property type="entry name" value="DUF7223"/>
    <property type="match status" value="1"/>
</dbReference>
<accession>A0AA40E191</accession>
<reference evidence="4" key="1">
    <citation type="submission" date="2023-06" db="EMBL/GenBank/DDBJ databases">
        <title>Genome-scale phylogeny and comparative genomics of the fungal order Sordariales.</title>
        <authorList>
            <consortium name="Lawrence Berkeley National Laboratory"/>
            <person name="Hensen N."/>
            <person name="Bonometti L."/>
            <person name="Westerberg I."/>
            <person name="Brannstrom I.O."/>
            <person name="Guillou S."/>
            <person name="Cros-Aarteil S."/>
            <person name="Calhoun S."/>
            <person name="Haridas S."/>
            <person name="Kuo A."/>
            <person name="Mondo S."/>
            <person name="Pangilinan J."/>
            <person name="Riley R."/>
            <person name="LaButti K."/>
            <person name="Andreopoulos B."/>
            <person name="Lipzen A."/>
            <person name="Chen C."/>
            <person name="Yanf M."/>
            <person name="Daum C."/>
            <person name="Ng V."/>
            <person name="Clum A."/>
            <person name="Steindorff A."/>
            <person name="Ohm R."/>
            <person name="Martin F."/>
            <person name="Silar P."/>
            <person name="Natvig D."/>
            <person name="Lalanne C."/>
            <person name="Gautier V."/>
            <person name="Ament-velasquez S.L."/>
            <person name="Kruys A."/>
            <person name="Hutchinson M.I."/>
            <person name="Powell A.J."/>
            <person name="Barry K."/>
            <person name="Miller A.N."/>
            <person name="Grigoriev I.V."/>
            <person name="Debuchy R."/>
            <person name="Gladieux P."/>
            <person name="Thoren M.H."/>
            <person name="Johannesson H."/>
        </authorList>
    </citation>
    <scope>NUCLEOTIDE SEQUENCE</scope>
    <source>
        <strain evidence="4">SMH2392-1A</strain>
    </source>
</reference>
<dbReference type="RefSeq" id="XP_060299229.1">
    <property type="nucleotide sequence ID" value="XM_060439758.1"/>
</dbReference>
<evidence type="ECO:0000259" key="3">
    <source>
        <dbReference type="Pfam" id="PF23865"/>
    </source>
</evidence>
<feature type="domain" description="DUF7029" evidence="2">
    <location>
        <begin position="82"/>
        <end position="182"/>
    </location>
</feature>
<comment type="caution">
    <text evidence="4">The sequence shown here is derived from an EMBL/GenBank/DDBJ whole genome shotgun (WGS) entry which is preliminary data.</text>
</comment>
<evidence type="ECO:0000256" key="1">
    <source>
        <dbReference type="SAM" id="SignalP"/>
    </source>
</evidence>
<sequence>MSYSQCKSLLVFFYYVWNTAALDLVPIPAQHPSLLLKRQADNTQESDDGLGVELVDFESFYWGGHGGDNLIYANLTLLYKDEFESIINMERFDGLLQAVACEQPMTLEFRDEPSFTQASTIWNWVNDDVNNTFVMVTERCGTGADVDRQPFLVRKIKFDVPSFKVFLDAEPKDWIDVAKNYTFHIGYAPAVNATPTLDRRGPDFTLSLASSFNRNLFHQKVSGLDLSVDCSHCGTTGRLLVDFDLDVGWKGPKLSMKVNPQDVAAFVQLTMSAEGTLSKALRWEKTLVSISIEGIKINKIGKIGAFLDIEVGLSLDEWTGEVETSFGAQMALSNAAVIDVKVFDFAHGRFSGWDPALTALPFTLGAKVAGSVQLYAQPSISLSAEALNHGLELSLDLRMPYVEIDFAAVASSSGVCRTQKSAGVNLDASAGVDLSV</sequence>
<dbReference type="AlphaFoldDB" id="A0AA40E191"/>
<name>A0AA40E191_9PEZI</name>